<feature type="domain" description="CHAD" evidence="2">
    <location>
        <begin position="226"/>
        <end position="519"/>
    </location>
</feature>
<sequence>MIETELKISLDEAGGAALSAHAALERMRMAPRRTEDLVSTYFDTPDQSLAKAGIALRLRKIGRRWVQTVKREDPGAAKGHGLFSHVEVEFPAPGGKLILDGPDDQGVFAAIAEAAGGAELAPLFETRVRRIVERLAAPAGGEVELAIDRGEIVAGESRAPIREAEMELMAGDVTAVFEVACALFREGPLRFATASKAARGYRLAATGTADLPLEPRNAGDLRYDADTPIETVARDVLRDCFAQISVNMVVVAESEAPEGPHQLRVGLRRLRTALDVLGPSLGGSAIEALSEKARSFGHVVGALRDIDVLIGDVVGPGTAGGLDAPARDALLAALDGRRDAVRAEVRAALAGPEALDFVLDLMRLVEARGWLEPSDYLQTARLATPTGEIASRLMDHRAHRARKKARRLRHLSDEALHELRKELKKLRYAADILDPIYRHRKSAAYIRSLKKLQDTFGSLNDATMAAEYLAAPEAPGRDDPDIQRAVGWVLGRLASKVGEDRPRLFDRWDRFAETKPFWD</sequence>
<dbReference type="EMBL" id="LAZR01000200">
    <property type="protein sequence ID" value="KKN82449.1"/>
    <property type="molecule type" value="Genomic_DNA"/>
</dbReference>
<dbReference type="PROSITE" id="PS51708">
    <property type="entry name" value="CHAD"/>
    <property type="match status" value="1"/>
</dbReference>
<organism evidence="3">
    <name type="scientific">marine sediment metagenome</name>
    <dbReference type="NCBI Taxonomy" id="412755"/>
    <lineage>
        <taxon>unclassified sequences</taxon>
        <taxon>metagenomes</taxon>
        <taxon>ecological metagenomes</taxon>
    </lineage>
</organism>
<dbReference type="AlphaFoldDB" id="A0A0F9TSZ4"/>
<evidence type="ECO:0000313" key="3">
    <source>
        <dbReference type="EMBL" id="KKN82449.1"/>
    </source>
</evidence>
<dbReference type="GO" id="GO:0050355">
    <property type="term" value="F:inorganic triphosphate phosphatase activity"/>
    <property type="evidence" value="ECO:0007669"/>
    <property type="project" value="InterPro"/>
</dbReference>
<evidence type="ECO:0000259" key="2">
    <source>
        <dbReference type="PROSITE" id="PS51708"/>
    </source>
</evidence>
<evidence type="ECO:0000259" key="1">
    <source>
        <dbReference type="PROSITE" id="PS51707"/>
    </source>
</evidence>
<dbReference type="PANTHER" id="PTHR39569">
    <property type="entry name" value="INORGANIC TRIPHOSPHATASE"/>
    <property type="match status" value="1"/>
</dbReference>
<dbReference type="CDD" id="cd07756">
    <property type="entry name" value="CYTH-like_Pase_CHAD"/>
    <property type="match status" value="1"/>
</dbReference>
<dbReference type="PROSITE" id="PS51707">
    <property type="entry name" value="CYTH"/>
    <property type="match status" value="1"/>
</dbReference>
<dbReference type="GO" id="GO:0046872">
    <property type="term" value="F:metal ion binding"/>
    <property type="evidence" value="ECO:0007669"/>
    <property type="project" value="TreeGrafter"/>
</dbReference>
<dbReference type="InterPro" id="IPR033469">
    <property type="entry name" value="CYTH-like_dom_sf"/>
</dbReference>
<feature type="domain" description="CYTH" evidence="1">
    <location>
        <begin position="1"/>
        <end position="207"/>
    </location>
</feature>
<dbReference type="InterPro" id="IPR039013">
    <property type="entry name" value="YgiF"/>
</dbReference>
<proteinExistence type="predicted"/>
<dbReference type="InterPro" id="IPR038186">
    <property type="entry name" value="CHAD_dom_sf"/>
</dbReference>
<accession>A0A0F9TSZ4</accession>
<dbReference type="SMART" id="SM01118">
    <property type="entry name" value="CYTH"/>
    <property type="match status" value="1"/>
</dbReference>
<dbReference type="Pfam" id="PF01928">
    <property type="entry name" value="CYTH"/>
    <property type="match status" value="1"/>
</dbReference>
<dbReference type="Gene3D" id="1.40.20.10">
    <property type="entry name" value="CHAD domain"/>
    <property type="match status" value="1"/>
</dbReference>
<dbReference type="InterPro" id="IPR023577">
    <property type="entry name" value="CYTH_domain"/>
</dbReference>
<protein>
    <recommendedName>
        <fullName evidence="4">CYTH domain-containing protein</fullName>
    </recommendedName>
</protein>
<dbReference type="SUPFAM" id="SSF55154">
    <property type="entry name" value="CYTH-like phosphatases"/>
    <property type="match status" value="1"/>
</dbReference>
<gene>
    <name evidence="3" type="ORF">LCGC14_0308710</name>
</gene>
<dbReference type="InterPro" id="IPR007899">
    <property type="entry name" value="CHAD_dom"/>
</dbReference>
<comment type="caution">
    <text evidence="3">The sequence shown here is derived from an EMBL/GenBank/DDBJ whole genome shotgun (WGS) entry which is preliminary data.</text>
</comment>
<dbReference type="PANTHER" id="PTHR39569:SF1">
    <property type="entry name" value="INORGANIC TRIPHOSPHATASE"/>
    <property type="match status" value="1"/>
</dbReference>
<reference evidence="3" key="1">
    <citation type="journal article" date="2015" name="Nature">
        <title>Complex archaea that bridge the gap between prokaryotes and eukaryotes.</title>
        <authorList>
            <person name="Spang A."/>
            <person name="Saw J.H."/>
            <person name="Jorgensen S.L."/>
            <person name="Zaremba-Niedzwiedzka K."/>
            <person name="Martijn J."/>
            <person name="Lind A.E."/>
            <person name="van Eijk R."/>
            <person name="Schleper C."/>
            <person name="Guy L."/>
            <person name="Ettema T.J."/>
        </authorList>
    </citation>
    <scope>NUCLEOTIDE SEQUENCE</scope>
</reference>
<name>A0A0F9TSZ4_9ZZZZ</name>
<evidence type="ECO:0008006" key="4">
    <source>
        <dbReference type="Google" id="ProtNLM"/>
    </source>
</evidence>
<dbReference type="Gene3D" id="2.40.320.10">
    <property type="entry name" value="Hypothetical Protein Pfu-838710-001"/>
    <property type="match status" value="1"/>
</dbReference>
<dbReference type="SMART" id="SM00880">
    <property type="entry name" value="CHAD"/>
    <property type="match status" value="1"/>
</dbReference>
<dbReference type="Pfam" id="PF05235">
    <property type="entry name" value="CHAD"/>
    <property type="match status" value="1"/>
</dbReference>